<feature type="signal peptide" evidence="2">
    <location>
        <begin position="1"/>
        <end position="36"/>
    </location>
</feature>
<dbReference type="Proteomes" id="UP000095287">
    <property type="component" value="Unplaced"/>
</dbReference>
<keyword evidence="3" id="KW-1185">Reference proteome</keyword>
<sequence>MERHKNVVDSNLFVTMYSSKAVLLLLLALSVSGASGFWCGNDLSDIFDSLKKVAEDKFEDVKNTVEDAYNEASERLEERGAEIVEIFTPVKNMTRDLVENAKKTTEDVYEDAVGLVKVAGADLVDVFTPAVESLPKQVQKKSVPVVTEATQATPQVQVTPQALVKTEESEWEKFKRMVPHAFFVIFLFIFGIGIGMLLIALLDKCEQYCEKKINDYEQMQETV</sequence>
<feature type="transmembrane region" description="Helical" evidence="1">
    <location>
        <begin position="181"/>
        <end position="202"/>
    </location>
</feature>
<keyword evidence="1" id="KW-1133">Transmembrane helix</keyword>
<protein>
    <submittedName>
        <fullName evidence="4">Zgc:</fullName>
    </submittedName>
</protein>
<organism evidence="3 4">
    <name type="scientific">Steinernema glaseri</name>
    <dbReference type="NCBI Taxonomy" id="37863"/>
    <lineage>
        <taxon>Eukaryota</taxon>
        <taxon>Metazoa</taxon>
        <taxon>Ecdysozoa</taxon>
        <taxon>Nematoda</taxon>
        <taxon>Chromadorea</taxon>
        <taxon>Rhabditida</taxon>
        <taxon>Tylenchina</taxon>
        <taxon>Panagrolaimomorpha</taxon>
        <taxon>Strongyloidoidea</taxon>
        <taxon>Steinernematidae</taxon>
        <taxon>Steinernema</taxon>
    </lineage>
</organism>
<dbReference type="SUPFAM" id="SSF58113">
    <property type="entry name" value="Apolipoprotein A-I"/>
    <property type="match status" value="1"/>
</dbReference>
<evidence type="ECO:0000313" key="3">
    <source>
        <dbReference type="Proteomes" id="UP000095287"/>
    </source>
</evidence>
<proteinExistence type="predicted"/>
<keyword evidence="1" id="KW-0812">Transmembrane</keyword>
<dbReference type="AlphaFoldDB" id="A0A1I8AHL7"/>
<feature type="chain" id="PRO_5009314727" evidence="2">
    <location>
        <begin position="37"/>
        <end position="223"/>
    </location>
</feature>
<evidence type="ECO:0000256" key="2">
    <source>
        <dbReference type="SAM" id="SignalP"/>
    </source>
</evidence>
<evidence type="ECO:0000313" key="4">
    <source>
        <dbReference type="WBParaSite" id="L893_g5833.t1"/>
    </source>
</evidence>
<accession>A0A1I8AHL7</accession>
<keyword evidence="2" id="KW-0732">Signal</keyword>
<evidence type="ECO:0000256" key="1">
    <source>
        <dbReference type="SAM" id="Phobius"/>
    </source>
</evidence>
<keyword evidence="1" id="KW-0472">Membrane</keyword>
<dbReference type="Gene3D" id="1.20.120.20">
    <property type="entry name" value="Apolipoprotein"/>
    <property type="match status" value="1"/>
</dbReference>
<reference evidence="4" key="1">
    <citation type="submission" date="2016-11" db="UniProtKB">
        <authorList>
            <consortium name="WormBaseParasite"/>
        </authorList>
    </citation>
    <scope>IDENTIFICATION</scope>
</reference>
<dbReference type="WBParaSite" id="L893_g5833.t1">
    <property type="protein sequence ID" value="L893_g5833.t1"/>
    <property type="gene ID" value="L893_g5833"/>
</dbReference>
<name>A0A1I8AHL7_9BILA</name>